<dbReference type="EMBL" id="JAHLFW010000070">
    <property type="protein sequence ID" value="MBU3838262.1"/>
    <property type="molecule type" value="Genomic_DNA"/>
</dbReference>
<dbReference type="Pfam" id="PF11680">
    <property type="entry name" value="DUF3276"/>
    <property type="match status" value="1"/>
</dbReference>
<dbReference type="InterPro" id="IPR006628">
    <property type="entry name" value="PUR-bd_fam"/>
</dbReference>
<evidence type="ECO:0000256" key="2">
    <source>
        <dbReference type="ARBA" id="ARBA00023125"/>
    </source>
</evidence>
<gene>
    <name evidence="4" type="ORF">H9777_08135</name>
</gene>
<dbReference type="Gene3D" id="3.10.450.700">
    <property type="match status" value="1"/>
</dbReference>
<evidence type="ECO:0000256" key="1">
    <source>
        <dbReference type="ARBA" id="ARBA00009251"/>
    </source>
</evidence>
<keyword evidence="2" id="KW-0238">DNA-binding</keyword>
<comment type="similarity">
    <text evidence="1">Belongs to the PUR DNA-binding protein family.</text>
</comment>
<comment type="caution">
    <text evidence="4">The sequence shown here is derived from an EMBL/GenBank/DDBJ whole genome shotgun (WGS) entry which is preliminary data.</text>
</comment>
<organism evidence="4 5">
    <name type="scientific">Candidatus Phocaeicola faecigallinarum</name>
    <dbReference type="NCBI Taxonomy" id="2838732"/>
    <lineage>
        <taxon>Bacteria</taxon>
        <taxon>Pseudomonadati</taxon>
        <taxon>Bacteroidota</taxon>
        <taxon>Bacteroidia</taxon>
        <taxon>Bacteroidales</taxon>
        <taxon>Bacteroidaceae</taxon>
        <taxon>Phocaeicola</taxon>
    </lineage>
</organism>
<sequence length="124" mass="14233">MEDLKKKSMTETDKEIVFSKAIKAGKRIYYVDVRKNKKDDMFLAITESKKVISGEGVSPAVSFEKHKIFLYKEDFDKFLGGLQEAIKFIEDNKATDFSDDNNLNDNGEENNFKSSSDIKIDIDF</sequence>
<feature type="region of interest" description="Disordered" evidence="3">
    <location>
        <begin position="95"/>
        <end position="124"/>
    </location>
</feature>
<evidence type="ECO:0000256" key="3">
    <source>
        <dbReference type="SAM" id="MobiDB-lite"/>
    </source>
</evidence>
<accession>A0A948TBL7</accession>
<reference evidence="4" key="1">
    <citation type="journal article" date="2021" name="PeerJ">
        <title>Extensive microbial diversity within the chicken gut microbiome revealed by metagenomics and culture.</title>
        <authorList>
            <person name="Gilroy R."/>
            <person name="Ravi A."/>
            <person name="Getino M."/>
            <person name="Pursley I."/>
            <person name="Horton D.L."/>
            <person name="Alikhan N.F."/>
            <person name="Baker D."/>
            <person name="Gharbi K."/>
            <person name="Hall N."/>
            <person name="Watson M."/>
            <person name="Adriaenssens E.M."/>
            <person name="Foster-Nyarko E."/>
            <person name="Jarju S."/>
            <person name="Secka A."/>
            <person name="Antonio M."/>
            <person name="Oren A."/>
            <person name="Chaudhuri R.R."/>
            <person name="La Ragione R."/>
            <person name="Hildebrand F."/>
            <person name="Pallen M.J."/>
        </authorList>
    </citation>
    <scope>NUCLEOTIDE SEQUENCE</scope>
    <source>
        <strain evidence="4">G4-2901</strain>
    </source>
</reference>
<name>A0A948TBL7_9BACT</name>
<dbReference type="GO" id="GO:0032422">
    <property type="term" value="F:purine-rich negative regulatory element binding"/>
    <property type="evidence" value="ECO:0007669"/>
    <property type="project" value="InterPro"/>
</dbReference>
<evidence type="ECO:0000313" key="4">
    <source>
        <dbReference type="EMBL" id="MBU3838262.1"/>
    </source>
</evidence>
<proteinExistence type="inferred from homology"/>
<reference evidence="4" key="2">
    <citation type="submission" date="2021-04" db="EMBL/GenBank/DDBJ databases">
        <authorList>
            <person name="Gilroy R."/>
        </authorList>
    </citation>
    <scope>NUCLEOTIDE SEQUENCE</scope>
    <source>
        <strain evidence="4">G4-2901</strain>
    </source>
</reference>
<dbReference type="GO" id="GO:0000977">
    <property type="term" value="F:RNA polymerase II transcription regulatory region sequence-specific DNA binding"/>
    <property type="evidence" value="ECO:0007669"/>
    <property type="project" value="InterPro"/>
</dbReference>
<dbReference type="Proteomes" id="UP000783796">
    <property type="component" value="Unassembled WGS sequence"/>
</dbReference>
<dbReference type="SMART" id="SM00712">
    <property type="entry name" value="PUR"/>
    <property type="match status" value="1"/>
</dbReference>
<dbReference type="AlphaFoldDB" id="A0A948TBL7"/>
<evidence type="ECO:0000313" key="5">
    <source>
        <dbReference type="Proteomes" id="UP000783796"/>
    </source>
</evidence>
<protein>
    <submittedName>
        <fullName evidence="4">PUR family DNA/RNA-binding protein</fullName>
    </submittedName>
</protein>